<evidence type="ECO:0000313" key="3">
    <source>
        <dbReference type="Proteomes" id="UP000013042"/>
    </source>
</evidence>
<dbReference type="AntiFam" id="ANF00135">
    <property type="entry name" value="Shadow ORF (opposite gmr)"/>
</dbReference>
<evidence type="ECO:0000313" key="2">
    <source>
        <dbReference type="EMBL" id="ENO83948.1"/>
    </source>
</evidence>
<gene>
    <name evidence="2" type="ORF">C665_14621</name>
</gene>
<organism evidence="2 3">
    <name type="scientific">Thauera aminoaromatica S2</name>
    <dbReference type="NCBI Taxonomy" id="1234381"/>
    <lineage>
        <taxon>Bacteria</taxon>
        <taxon>Pseudomonadati</taxon>
        <taxon>Pseudomonadota</taxon>
        <taxon>Betaproteobacteria</taxon>
        <taxon>Rhodocyclales</taxon>
        <taxon>Zoogloeaceae</taxon>
        <taxon>Thauera</taxon>
    </lineage>
</organism>
<reference evidence="2 3" key="1">
    <citation type="submission" date="2012-09" db="EMBL/GenBank/DDBJ databases">
        <title>Draft Genome Sequences of 6 Strains from Genus Thauera.</title>
        <authorList>
            <person name="Liu B."/>
            <person name="Shapleigh J.P."/>
            <person name="Frostegard A.H."/>
        </authorList>
    </citation>
    <scope>NUCLEOTIDE SEQUENCE [LARGE SCALE GENOMIC DNA]</scope>
    <source>
        <strain evidence="2 3">S2</strain>
    </source>
</reference>
<feature type="region of interest" description="Disordered" evidence="1">
    <location>
        <begin position="61"/>
        <end position="96"/>
    </location>
</feature>
<comment type="caution">
    <text evidence="2">The sequence shown here is derived from an EMBL/GenBank/DDBJ whole genome shotgun (WGS) entry which is preliminary data.</text>
</comment>
<dbReference type="Proteomes" id="UP000013042">
    <property type="component" value="Unassembled WGS sequence"/>
</dbReference>
<name>N6YP60_THASP</name>
<dbReference type="AntiFam" id="ANF00090">
    <property type="entry name" value="Shadow ORF (opposite yegE)"/>
</dbReference>
<accession>N6YP60</accession>
<dbReference type="EMBL" id="AMXD01000105">
    <property type="protein sequence ID" value="ENO83948.1"/>
    <property type="molecule type" value="Genomic_DNA"/>
</dbReference>
<feature type="region of interest" description="Disordered" evidence="1">
    <location>
        <begin position="1"/>
        <end position="26"/>
    </location>
</feature>
<evidence type="ECO:0000256" key="1">
    <source>
        <dbReference type="SAM" id="MobiDB-lite"/>
    </source>
</evidence>
<dbReference type="AlphaFoldDB" id="N6YP60"/>
<protein>
    <submittedName>
        <fullName evidence="2">Uncharacterized protein</fullName>
    </submittedName>
</protein>
<proteinExistence type="predicted"/>
<sequence length="960" mass="103463">MRPIATGVAPTKTAAPRSGTTAPGAAPVGATQVAIWPYEDRGAWIVAADRDWRRSYENRSAALRDSRRRRSPGRSDASRDSGGRGPRRSARRRVGFDELFPGQGRAEVEALRQVAALAAQHVEVGGGLDALGDHAQAQAVAERDDRRNQRRVARVAVDAAHEQAVDLEFVDRKALEIGERRIPRAEIVDRQAHAERAQMVEARERAVGVVHQHAFGELQRQVARRHAGLGEHAADHRGEAFLAELARRDVHHHVQRCAARLAPAPVMLAGAAQHPFADRHDQAGVFGERDEVGRRHQAEVGVAPAQQGLDRDQFTSLGLHHRLEVELQLVARQGSVQRGLEREALERARVHRRLEELEAVAPLVLGAVHRHVGVLDQGVGVARVVRVHGDAHAGRHHQLAALDIHRAAQLRDHPARHRRRLVGAGQVVEHDEELVATHAGDGVVVAQAGAQAGGDLDQKLVAHRVAEAVVDALEAVEVDEHHRQPAAQACGVGELDLQAVVEEAAVGQAGERVVIGEVADARLGLLEPADVGEQRRVMGEHALAVADRGDVQQLRIHLAGLAPVPHLALPLAVAQQAVPHAGVEGGALAAGVEYRGIEPDDLFRRISGHAREGGVHREDARVRVGDHHPFERALDHLLGQVEVALRGAQREVARAQGVVQLMHVRQLHAAEDVLEADQVDQFAFGVEHADVADVALGEQHAHAVQAVVGAAGDERPAGELAERAVGRALRHQPGDVALGEDAVATRGRGGVCRAVIHHDRVHPALAHAPRRLAQPRRRGQRMQAALDQRIHPTQLEVVLDALVQHHVGLRHDAHAPAGLVLDHVVAHVLLAEAHGQLVQRRRRRHHAHRRAHHGAYRQGEGRGLVEIHPQRVALGPDAHHTVVLDHQDRAHPALAHAPRGLVQGLVRGALEQVAADDLADAGLVVAGHGEGLLAQEAVGFRTVHGGLGTGFRFCITAPAD</sequence>